<comment type="caution">
    <text evidence="1">The sequence shown here is derived from an EMBL/GenBank/DDBJ whole genome shotgun (WGS) entry which is preliminary data.</text>
</comment>
<protein>
    <submittedName>
        <fullName evidence="1">Uncharacterized protein</fullName>
    </submittedName>
</protein>
<keyword evidence="2" id="KW-1185">Reference proteome</keyword>
<name>A0A4Q7RR43_9BURK</name>
<accession>A0A4Q7RR43</accession>
<sequence>MPLDPRRRSIGDAGCLATCGSRRSWQSRKVSRDTTVKSDKPLAEGRYRAKCKEANGLQALLAGHSQVFPEAEVVVKDGWANFYRDGKKVWSCNPHYAALQFLIESK</sequence>
<proteinExistence type="predicted"/>
<reference evidence="1 2" key="1">
    <citation type="journal article" date="2015" name="Stand. Genomic Sci.">
        <title>Genomic Encyclopedia of Bacterial and Archaeal Type Strains, Phase III: the genomes of soil and plant-associated and newly described type strains.</title>
        <authorList>
            <person name="Whitman W.B."/>
            <person name="Woyke T."/>
            <person name="Klenk H.P."/>
            <person name="Zhou Y."/>
            <person name="Lilburn T.G."/>
            <person name="Beck B.J."/>
            <person name="De Vos P."/>
            <person name="Vandamme P."/>
            <person name="Eisen J.A."/>
            <person name="Garrity G."/>
            <person name="Hugenholtz P."/>
            <person name="Kyrpides N.C."/>
        </authorList>
    </citation>
    <scope>NUCLEOTIDE SEQUENCE [LARGE SCALE GENOMIC DNA]</scope>
    <source>
        <strain evidence="1 2">ASC-9842</strain>
    </source>
</reference>
<gene>
    <name evidence="1" type="ORF">EV147_3888</name>
</gene>
<evidence type="ECO:0000313" key="1">
    <source>
        <dbReference type="EMBL" id="RZT35447.1"/>
    </source>
</evidence>
<dbReference type="AlphaFoldDB" id="A0A4Q7RR43"/>
<dbReference type="Proteomes" id="UP000291078">
    <property type="component" value="Unassembled WGS sequence"/>
</dbReference>
<organism evidence="1 2">
    <name type="scientific">Cupriavidus agavae</name>
    <dbReference type="NCBI Taxonomy" id="1001822"/>
    <lineage>
        <taxon>Bacteria</taxon>
        <taxon>Pseudomonadati</taxon>
        <taxon>Pseudomonadota</taxon>
        <taxon>Betaproteobacteria</taxon>
        <taxon>Burkholderiales</taxon>
        <taxon>Burkholderiaceae</taxon>
        <taxon>Cupriavidus</taxon>
    </lineage>
</organism>
<dbReference type="EMBL" id="SGXM01000006">
    <property type="protein sequence ID" value="RZT35447.1"/>
    <property type="molecule type" value="Genomic_DNA"/>
</dbReference>
<evidence type="ECO:0000313" key="2">
    <source>
        <dbReference type="Proteomes" id="UP000291078"/>
    </source>
</evidence>